<dbReference type="Proteomes" id="UP001152320">
    <property type="component" value="Chromosome 2"/>
</dbReference>
<name>A0A9Q1HJV4_HOLLE</name>
<feature type="compositionally biased region" description="Basic and acidic residues" evidence="1">
    <location>
        <begin position="62"/>
        <end position="94"/>
    </location>
</feature>
<evidence type="ECO:0000313" key="2">
    <source>
        <dbReference type="EMBL" id="KAJ8047791.1"/>
    </source>
</evidence>
<dbReference type="EMBL" id="JAIZAY010000002">
    <property type="protein sequence ID" value="KAJ8047791.1"/>
    <property type="molecule type" value="Genomic_DNA"/>
</dbReference>
<gene>
    <name evidence="2" type="ORF">HOLleu_06889</name>
</gene>
<organism evidence="2 3">
    <name type="scientific">Holothuria leucospilota</name>
    <name type="common">Black long sea cucumber</name>
    <name type="synonym">Mertensiothuria leucospilota</name>
    <dbReference type="NCBI Taxonomy" id="206669"/>
    <lineage>
        <taxon>Eukaryota</taxon>
        <taxon>Metazoa</taxon>
        <taxon>Echinodermata</taxon>
        <taxon>Eleutherozoa</taxon>
        <taxon>Echinozoa</taxon>
        <taxon>Holothuroidea</taxon>
        <taxon>Aspidochirotacea</taxon>
        <taxon>Aspidochirotida</taxon>
        <taxon>Holothuriidae</taxon>
        <taxon>Holothuria</taxon>
    </lineage>
</organism>
<comment type="caution">
    <text evidence="2">The sequence shown here is derived from an EMBL/GenBank/DDBJ whole genome shotgun (WGS) entry which is preliminary data.</text>
</comment>
<reference evidence="2" key="1">
    <citation type="submission" date="2021-10" db="EMBL/GenBank/DDBJ databases">
        <title>Tropical sea cucumber genome reveals ecological adaptation and Cuvierian tubules defense mechanism.</title>
        <authorList>
            <person name="Chen T."/>
        </authorList>
    </citation>
    <scope>NUCLEOTIDE SEQUENCE</scope>
    <source>
        <strain evidence="2">Nanhai2018</strain>
        <tissue evidence="2">Muscle</tissue>
    </source>
</reference>
<protein>
    <submittedName>
        <fullName evidence="2">Uncharacterized protein</fullName>
    </submittedName>
</protein>
<sequence>MYPTASLASITSANENDFLTHMWISLRPSGDWDDGRSERGMWGCHTLPIFGRRRQIFGLSAKRGEEKEKKRKRGEEERKRKGKGKEGSKKEDGE</sequence>
<feature type="region of interest" description="Disordered" evidence="1">
    <location>
        <begin position="58"/>
        <end position="94"/>
    </location>
</feature>
<evidence type="ECO:0000313" key="3">
    <source>
        <dbReference type="Proteomes" id="UP001152320"/>
    </source>
</evidence>
<dbReference type="AlphaFoldDB" id="A0A9Q1HJV4"/>
<keyword evidence="3" id="KW-1185">Reference proteome</keyword>
<dbReference type="OrthoDB" id="418245at2759"/>
<accession>A0A9Q1HJV4</accession>
<proteinExistence type="predicted"/>
<evidence type="ECO:0000256" key="1">
    <source>
        <dbReference type="SAM" id="MobiDB-lite"/>
    </source>
</evidence>